<accession>A0A0R1SB40</accession>
<dbReference type="GO" id="GO:0018104">
    <property type="term" value="P:peptidoglycan-protein cross-linking"/>
    <property type="evidence" value="ECO:0007669"/>
    <property type="project" value="TreeGrafter"/>
</dbReference>
<dbReference type="PANTHER" id="PTHR30582:SF2">
    <property type="entry name" value="L,D-TRANSPEPTIDASE YCIB-RELATED"/>
    <property type="match status" value="1"/>
</dbReference>
<dbReference type="InterPro" id="IPR005490">
    <property type="entry name" value="LD_TPept_cat_dom"/>
</dbReference>
<dbReference type="GO" id="GO:0071555">
    <property type="term" value="P:cell wall organization"/>
    <property type="evidence" value="ECO:0007669"/>
    <property type="project" value="UniProtKB-UniRule"/>
</dbReference>
<dbReference type="EMBL" id="AZFB01000004">
    <property type="protein sequence ID" value="KRL63331.1"/>
    <property type="molecule type" value="Genomic_DNA"/>
</dbReference>
<dbReference type="InterPro" id="IPR050979">
    <property type="entry name" value="LD-transpeptidase"/>
</dbReference>
<proteinExistence type="predicted"/>
<comment type="caution">
    <text evidence="8">The sequence shown here is derived from an EMBL/GenBank/DDBJ whole genome shotgun (WGS) entry which is preliminary data.</text>
</comment>
<dbReference type="Pfam" id="PF03734">
    <property type="entry name" value="YkuD"/>
    <property type="match status" value="1"/>
</dbReference>
<dbReference type="GO" id="GO:0008360">
    <property type="term" value="P:regulation of cell shape"/>
    <property type="evidence" value="ECO:0007669"/>
    <property type="project" value="UniProtKB-UniRule"/>
</dbReference>
<dbReference type="STRING" id="1122152.GCA_000425905_00980"/>
<keyword evidence="5 6" id="KW-0961">Cell wall biogenesis/degradation</keyword>
<evidence type="ECO:0000259" key="7">
    <source>
        <dbReference type="PROSITE" id="PS52029"/>
    </source>
</evidence>
<evidence type="ECO:0000313" key="8">
    <source>
        <dbReference type="EMBL" id="KRL63331.1"/>
    </source>
</evidence>
<protein>
    <submittedName>
        <fullName evidence="8">Cell surface protein</fullName>
    </submittedName>
</protein>
<dbReference type="Proteomes" id="UP000051931">
    <property type="component" value="Unassembled WGS sequence"/>
</dbReference>
<keyword evidence="4 6" id="KW-0573">Peptidoglycan synthesis</keyword>
<organism evidence="8 9">
    <name type="scientific">Lactobacillus psittaci DSM 15354</name>
    <dbReference type="NCBI Taxonomy" id="1122152"/>
    <lineage>
        <taxon>Bacteria</taxon>
        <taxon>Bacillati</taxon>
        <taxon>Bacillota</taxon>
        <taxon>Bacilli</taxon>
        <taxon>Lactobacillales</taxon>
        <taxon>Lactobacillaceae</taxon>
        <taxon>Lactobacillus</taxon>
    </lineage>
</organism>
<dbReference type="Gene3D" id="2.40.440.10">
    <property type="entry name" value="L,D-transpeptidase catalytic domain-like"/>
    <property type="match status" value="1"/>
</dbReference>
<evidence type="ECO:0000256" key="3">
    <source>
        <dbReference type="ARBA" id="ARBA00022960"/>
    </source>
</evidence>
<dbReference type="PANTHER" id="PTHR30582">
    <property type="entry name" value="L,D-TRANSPEPTIDASE"/>
    <property type="match status" value="1"/>
</dbReference>
<feature type="domain" description="L,D-TPase catalytic" evidence="7">
    <location>
        <begin position="57"/>
        <end position="182"/>
    </location>
</feature>
<keyword evidence="2" id="KW-0808">Transferase</keyword>
<evidence type="ECO:0000256" key="2">
    <source>
        <dbReference type="ARBA" id="ARBA00022679"/>
    </source>
</evidence>
<dbReference type="CDD" id="cd16913">
    <property type="entry name" value="YkuD_like"/>
    <property type="match status" value="1"/>
</dbReference>
<dbReference type="PATRIC" id="fig|1122152.4.peg.925"/>
<dbReference type="GO" id="GO:0071972">
    <property type="term" value="F:peptidoglycan L,D-transpeptidase activity"/>
    <property type="evidence" value="ECO:0007669"/>
    <property type="project" value="TreeGrafter"/>
</dbReference>
<dbReference type="SUPFAM" id="SSF141523">
    <property type="entry name" value="L,D-transpeptidase catalytic domain-like"/>
    <property type="match status" value="1"/>
</dbReference>
<feature type="active site" description="Proton donor/acceptor" evidence="6">
    <location>
        <position position="131"/>
    </location>
</feature>
<gene>
    <name evidence="8" type="ORF">FC23_GL000901</name>
</gene>
<reference evidence="8 9" key="1">
    <citation type="journal article" date="2015" name="Genome Announc.">
        <title>Expanding the biotechnology potential of lactobacilli through comparative genomics of 213 strains and associated genera.</title>
        <authorList>
            <person name="Sun Z."/>
            <person name="Harris H.M."/>
            <person name="McCann A."/>
            <person name="Guo C."/>
            <person name="Argimon S."/>
            <person name="Zhang W."/>
            <person name="Yang X."/>
            <person name="Jeffery I.B."/>
            <person name="Cooney J.C."/>
            <person name="Kagawa T.F."/>
            <person name="Liu W."/>
            <person name="Song Y."/>
            <person name="Salvetti E."/>
            <person name="Wrobel A."/>
            <person name="Rasinkangas P."/>
            <person name="Parkhill J."/>
            <person name="Rea M.C."/>
            <person name="O'Sullivan O."/>
            <person name="Ritari J."/>
            <person name="Douillard F.P."/>
            <person name="Paul Ross R."/>
            <person name="Yang R."/>
            <person name="Briner A.E."/>
            <person name="Felis G.E."/>
            <person name="de Vos W.M."/>
            <person name="Barrangou R."/>
            <person name="Klaenhammer T.R."/>
            <person name="Caufield P.W."/>
            <person name="Cui Y."/>
            <person name="Zhang H."/>
            <person name="O'Toole P.W."/>
        </authorList>
    </citation>
    <scope>NUCLEOTIDE SEQUENCE [LARGE SCALE GENOMIC DNA]</scope>
    <source>
        <strain evidence="8 9">DSM 15354</strain>
    </source>
</reference>
<dbReference type="InterPro" id="IPR038063">
    <property type="entry name" value="Transpep_catalytic_dom"/>
</dbReference>
<dbReference type="UniPathway" id="UPA00219"/>
<dbReference type="PROSITE" id="PS52029">
    <property type="entry name" value="LD_TPASE"/>
    <property type="match status" value="1"/>
</dbReference>
<comment type="pathway">
    <text evidence="1 6">Cell wall biogenesis; peptidoglycan biosynthesis.</text>
</comment>
<dbReference type="eggNOG" id="COG1376">
    <property type="taxonomic scope" value="Bacteria"/>
</dbReference>
<evidence type="ECO:0000256" key="5">
    <source>
        <dbReference type="ARBA" id="ARBA00023316"/>
    </source>
</evidence>
<keyword evidence="9" id="KW-1185">Reference proteome</keyword>
<dbReference type="GO" id="GO:0016740">
    <property type="term" value="F:transferase activity"/>
    <property type="evidence" value="ECO:0007669"/>
    <property type="project" value="UniProtKB-KW"/>
</dbReference>
<evidence type="ECO:0000313" key="9">
    <source>
        <dbReference type="Proteomes" id="UP000051931"/>
    </source>
</evidence>
<evidence type="ECO:0000256" key="6">
    <source>
        <dbReference type="PROSITE-ProRule" id="PRU01373"/>
    </source>
</evidence>
<dbReference type="AlphaFoldDB" id="A0A0R1SB40"/>
<sequence>MVAGISVINSSRPTHSIKKVAVSKVKKKKTTKSKVEINWQKASENKPYPDVKKYPKMWIKVSKKKQRTYLMNGKKVLYTMYCSTGENGKNATPAGTFAIQKERGEFFYNHESGEGAKYWVSWKDHGVYLFHSVPTDVYGKFDEKQAKFLGKKANSHGCVRLSVPDSQWLYQNAKEGTKVVITNK</sequence>
<dbReference type="GO" id="GO:0005576">
    <property type="term" value="C:extracellular region"/>
    <property type="evidence" value="ECO:0007669"/>
    <property type="project" value="TreeGrafter"/>
</dbReference>
<evidence type="ECO:0000256" key="1">
    <source>
        <dbReference type="ARBA" id="ARBA00004752"/>
    </source>
</evidence>
<name>A0A0R1SB40_9LACO</name>
<feature type="active site" description="Nucleophile" evidence="6">
    <location>
        <position position="158"/>
    </location>
</feature>
<keyword evidence="3 6" id="KW-0133">Cell shape</keyword>
<evidence type="ECO:0000256" key="4">
    <source>
        <dbReference type="ARBA" id="ARBA00022984"/>
    </source>
</evidence>